<evidence type="ECO:0000259" key="2">
    <source>
        <dbReference type="Pfam" id="PF00582"/>
    </source>
</evidence>
<dbReference type="InterPro" id="IPR006016">
    <property type="entry name" value="UspA"/>
</dbReference>
<dbReference type="Pfam" id="PF00582">
    <property type="entry name" value="Usp"/>
    <property type="match status" value="2"/>
</dbReference>
<dbReference type="SUPFAM" id="SSF52402">
    <property type="entry name" value="Adenine nucleotide alpha hydrolases-like"/>
    <property type="match status" value="2"/>
</dbReference>
<evidence type="ECO:0000313" key="3">
    <source>
        <dbReference type="EMBL" id="ART79181.1"/>
    </source>
</evidence>
<reference evidence="4" key="1">
    <citation type="submission" date="2017-05" db="EMBL/GenBank/DDBJ databases">
        <authorList>
            <person name="Sung H."/>
        </authorList>
    </citation>
    <scope>NUCLEOTIDE SEQUENCE [LARGE SCALE GENOMIC DNA]</scope>
    <source>
        <strain evidence="4">AMac2203</strain>
    </source>
</reference>
<dbReference type="Proteomes" id="UP000243793">
    <property type="component" value="Chromosome"/>
</dbReference>
<evidence type="ECO:0000313" key="4">
    <source>
        <dbReference type="Proteomes" id="UP000243793"/>
    </source>
</evidence>
<dbReference type="OrthoDB" id="9792500at2"/>
<organism evidence="3 4">
    <name type="scientific">Oceanisphaera avium</name>
    <dbReference type="NCBI Taxonomy" id="1903694"/>
    <lineage>
        <taxon>Bacteria</taxon>
        <taxon>Pseudomonadati</taxon>
        <taxon>Pseudomonadota</taxon>
        <taxon>Gammaproteobacteria</taxon>
        <taxon>Aeromonadales</taxon>
        <taxon>Aeromonadaceae</taxon>
        <taxon>Oceanisphaera</taxon>
    </lineage>
</organism>
<dbReference type="KEGG" id="ocm:CBP12_02650"/>
<sequence length="343" mass="37392">MANKNRTLCYKEVETMSHTELGAHPSLCHLTKPCAQIDHVLACVNGDASSEAVLQHACALATAFSARLSLLQVLEVSVSQEPMDPVEWTLHHYDKLEYLDRCLSDIKEVSAEAVIVAGRAGESIISWSQEHGATLIVLGRGAQHARLGDTARRVVEGAQASVLLVPSQAMLNPSHAYERLLIPLDGSCRAECALPLGLRLAAKSHSTLLIIHAAPHSDLIERDRLNGHASSLREQLYRHNEAAAQRYLDELRSRLPEQIQVSLHILPSADARCALLTTTHQHALDLVVLSATGKSGHGDMLLGSVADYLIHRLDVPVLLVRQAQPKMAAQDNIQTLRRPGQGM</sequence>
<dbReference type="Gene3D" id="3.40.50.620">
    <property type="entry name" value="HUPs"/>
    <property type="match status" value="2"/>
</dbReference>
<keyword evidence="4" id="KW-1185">Reference proteome</keyword>
<gene>
    <name evidence="3" type="ORF">CBP12_02650</name>
</gene>
<accession>A0A1Y0CV17</accession>
<dbReference type="AlphaFoldDB" id="A0A1Y0CV17"/>
<dbReference type="EMBL" id="CP021376">
    <property type="protein sequence ID" value="ART79181.1"/>
    <property type="molecule type" value="Genomic_DNA"/>
</dbReference>
<evidence type="ECO:0000256" key="1">
    <source>
        <dbReference type="ARBA" id="ARBA00008791"/>
    </source>
</evidence>
<name>A0A1Y0CV17_9GAMM</name>
<comment type="similarity">
    <text evidence="1">Belongs to the universal stress protein A family.</text>
</comment>
<dbReference type="PANTHER" id="PTHR46268">
    <property type="entry name" value="STRESS RESPONSE PROTEIN NHAX"/>
    <property type="match status" value="1"/>
</dbReference>
<dbReference type="PANTHER" id="PTHR46268:SF6">
    <property type="entry name" value="UNIVERSAL STRESS PROTEIN UP12"/>
    <property type="match status" value="1"/>
</dbReference>
<dbReference type="CDD" id="cd00293">
    <property type="entry name" value="USP-like"/>
    <property type="match status" value="2"/>
</dbReference>
<dbReference type="InterPro" id="IPR014729">
    <property type="entry name" value="Rossmann-like_a/b/a_fold"/>
</dbReference>
<feature type="domain" description="UspA" evidence="2">
    <location>
        <begin position="38"/>
        <end position="166"/>
    </location>
</feature>
<feature type="domain" description="UspA" evidence="2">
    <location>
        <begin position="177"/>
        <end position="321"/>
    </location>
</feature>
<protein>
    <recommendedName>
        <fullName evidence="2">UspA domain-containing protein</fullName>
    </recommendedName>
</protein>
<proteinExistence type="inferred from homology"/>
<dbReference type="PRINTS" id="PR01438">
    <property type="entry name" value="UNVRSLSTRESS"/>
</dbReference>
<dbReference type="InterPro" id="IPR006015">
    <property type="entry name" value="Universal_stress_UspA"/>
</dbReference>